<accession>A0A914W643</accession>
<feature type="compositionally biased region" description="Polar residues" evidence="1">
    <location>
        <begin position="88"/>
        <end position="97"/>
    </location>
</feature>
<proteinExistence type="predicted"/>
<reference evidence="3" key="1">
    <citation type="submission" date="2022-11" db="UniProtKB">
        <authorList>
            <consortium name="WormBaseParasite"/>
        </authorList>
    </citation>
    <scope>IDENTIFICATION</scope>
</reference>
<keyword evidence="2" id="KW-1185">Reference proteome</keyword>
<dbReference type="WBParaSite" id="PSAMB.scaffold334size56143.g4747.t1">
    <property type="protein sequence ID" value="PSAMB.scaffold334size56143.g4747.t1"/>
    <property type="gene ID" value="PSAMB.scaffold334size56143.g4747"/>
</dbReference>
<feature type="compositionally biased region" description="Basic and acidic residues" evidence="1">
    <location>
        <begin position="117"/>
        <end position="128"/>
    </location>
</feature>
<dbReference type="AlphaFoldDB" id="A0A914W643"/>
<feature type="region of interest" description="Disordered" evidence="1">
    <location>
        <begin position="55"/>
        <end position="128"/>
    </location>
</feature>
<organism evidence="2 3">
    <name type="scientific">Plectus sambesii</name>
    <dbReference type="NCBI Taxonomy" id="2011161"/>
    <lineage>
        <taxon>Eukaryota</taxon>
        <taxon>Metazoa</taxon>
        <taxon>Ecdysozoa</taxon>
        <taxon>Nematoda</taxon>
        <taxon>Chromadorea</taxon>
        <taxon>Plectida</taxon>
        <taxon>Plectina</taxon>
        <taxon>Plectoidea</taxon>
        <taxon>Plectidae</taxon>
        <taxon>Plectus</taxon>
    </lineage>
</organism>
<protein>
    <submittedName>
        <fullName evidence="3">Uncharacterized protein</fullName>
    </submittedName>
</protein>
<name>A0A914W643_9BILA</name>
<evidence type="ECO:0000313" key="2">
    <source>
        <dbReference type="Proteomes" id="UP000887566"/>
    </source>
</evidence>
<sequence>MRRFVRNRNLIGPVPRCVSRLSQRTLDDEVALYSEKKSEDLDKVMKMEEVADWSKNAMSETRKARSPRKRRSRQRKDAGSNCLRVTMSIVSSSSIRGQQKAVDTRKGRHDDDDDDYDVKSDHKDLAAV</sequence>
<evidence type="ECO:0000313" key="3">
    <source>
        <dbReference type="WBParaSite" id="PSAMB.scaffold334size56143.g4747.t1"/>
    </source>
</evidence>
<feature type="compositionally biased region" description="Basic residues" evidence="1">
    <location>
        <begin position="64"/>
        <end position="74"/>
    </location>
</feature>
<dbReference type="Proteomes" id="UP000887566">
    <property type="component" value="Unplaced"/>
</dbReference>
<evidence type="ECO:0000256" key="1">
    <source>
        <dbReference type="SAM" id="MobiDB-lite"/>
    </source>
</evidence>